<protein>
    <submittedName>
        <fullName evidence="4">Uncharacterized protein</fullName>
    </submittedName>
</protein>
<evidence type="ECO:0000313" key="5">
    <source>
        <dbReference type="Proteomes" id="UP001210925"/>
    </source>
</evidence>
<organism evidence="4 5">
    <name type="scientific">Boothiomyces macroporosus</name>
    <dbReference type="NCBI Taxonomy" id="261099"/>
    <lineage>
        <taxon>Eukaryota</taxon>
        <taxon>Fungi</taxon>
        <taxon>Fungi incertae sedis</taxon>
        <taxon>Chytridiomycota</taxon>
        <taxon>Chytridiomycota incertae sedis</taxon>
        <taxon>Chytridiomycetes</taxon>
        <taxon>Rhizophydiales</taxon>
        <taxon>Terramycetaceae</taxon>
        <taxon>Boothiomyces</taxon>
    </lineage>
</organism>
<dbReference type="PANTHER" id="PTHR22847">
    <property type="entry name" value="WD40 REPEAT PROTEIN"/>
    <property type="match status" value="1"/>
</dbReference>
<dbReference type="InterPro" id="IPR001680">
    <property type="entry name" value="WD40_rpt"/>
</dbReference>
<dbReference type="InterPro" id="IPR036322">
    <property type="entry name" value="WD40_repeat_dom_sf"/>
</dbReference>
<dbReference type="Pfam" id="PF00400">
    <property type="entry name" value="WD40"/>
    <property type="match status" value="2"/>
</dbReference>
<dbReference type="InterPro" id="IPR019775">
    <property type="entry name" value="WD40_repeat_CS"/>
</dbReference>
<evidence type="ECO:0000256" key="3">
    <source>
        <dbReference type="PROSITE-ProRule" id="PRU00221"/>
    </source>
</evidence>
<dbReference type="PANTHER" id="PTHR22847:SF637">
    <property type="entry name" value="WD REPEAT DOMAIN 5B"/>
    <property type="match status" value="1"/>
</dbReference>
<keyword evidence="5" id="KW-1185">Reference proteome</keyword>
<dbReference type="AlphaFoldDB" id="A0AAD5UKE5"/>
<evidence type="ECO:0000313" key="4">
    <source>
        <dbReference type="EMBL" id="KAJ3257160.1"/>
    </source>
</evidence>
<proteinExistence type="predicted"/>
<sequence length="204" mass="22825">MAEEVKVRRSLGVYRFNSVNSRGHEGTVYSLDVYWKRSASISASKSNLGKVTPVDAADLTNLVYLVSGSHDQSIILWEVQTNLNTKPETVKVHYFLFKVDQIRRLKGHSGDVYALEATTEDVLHRTGNLVSGGDYSIKTWNTETGTVMQTLHGHTGYVSCIKVRGKRVFSGSWDTTVRSWNIEVFFANSRPAKECMCSKGTKIL</sequence>
<dbReference type="Proteomes" id="UP001210925">
    <property type="component" value="Unassembled WGS sequence"/>
</dbReference>
<comment type="caution">
    <text evidence="4">The sequence shown here is derived from an EMBL/GenBank/DDBJ whole genome shotgun (WGS) entry which is preliminary data.</text>
</comment>
<dbReference type="SUPFAM" id="SSF50978">
    <property type="entry name" value="WD40 repeat-like"/>
    <property type="match status" value="1"/>
</dbReference>
<dbReference type="PROSITE" id="PS00678">
    <property type="entry name" value="WD_REPEATS_1"/>
    <property type="match status" value="1"/>
</dbReference>
<dbReference type="PROSITE" id="PS50082">
    <property type="entry name" value="WD_REPEATS_2"/>
    <property type="match status" value="2"/>
</dbReference>
<feature type="repeat" description="WD" evidence="3">
    <location>
        <begin position="151"/>
        <end position="183"/>
    </location>
</feature>
<dbReference type="InterPro" id="IPR015943">
    <property type="entry name" value="WD40/YVTN_repeat-like_dom_sf"/>
</dbReference>
<dbReference type="GO" id="GO:1990234">
    <property type="term" value="C:transferase complex"/>
    <property type="evidence" value="ECO:0007669"/>
    <property type="project" value="UniProtKB-ARBA"/>
</dbReference>
<keyword evidence="2" id="KW-0677">Repeat</keyword>
<evidence type="ECO:0000256" key="1">
    <source>
        <dbReference type="ARBA" id="ARBA00022574"/>
    </source>
</evidence>
<dbReference type="Gene3D" id="2.130.10.10">
    <property type="entry name" value="YVTN repeat-like/Quinoprotein amine dehydrogenase"/>
    <property type="match status" value="1"/>
</dbReference>
<keyword evidence="1 3" id="KW-0853">WD repeat</keyword>
<dbReference type="EMBL" id="JADGKB010000041">
    <property type="protein sequence ID" value="KAJ3257160.1"/>
    <property type="molecule type" value="Genomic_DNA"/>
</dbReference>
<evidence type="ECO:0000256" key="2">
    <source>
        <dbReference type="ARBA" id="ARBA00022737"/>
    </source>
</evidence>
<name>A0AAD5UKE5_9FUNG</name>
<feature type="repeat" description="WD" evidence="3">
    <location>
        <begin position="64"/>
        <end position="87"/>
    </location>
</feature>
<gene>
    <name evidence="4" type="ORF">HK103_004858</name>
</gene>
<reference evidence="4" key="1">
    <citation type="submission" date="2020-05" db="EMBL/GenBank/DDBJ databases">
        <title>Phylogenomic resolution of chytrid fungi.</title>
        <authorList>
            <person name="Stajich J.E."/>
            <person name="Amses K."/>
            <person name="Simmons R."/>
            <person name="Seto K."/>
            <person name="Myers J."/>
            <person name="Bonds A."/>
            <person name="Quandt C.A."/>
            <person name="Barry K."/>
            <person name="Liu P."/>
            <person name="Grigoriev I."/>
            <person name="Longcore J.E."/>
            <person name="James T.Y."/>
        </authorList>
    </citation>
    <scope>NUCLEOTIDE SEQUENCE</scope>
    <source>
        <strain evidence="4">PLAUS21</strain>
    </source>
</reference>
<accession>A0AAD5UKE5</accession>
<dbReference type="SMART" id="SM00320">
    <property type="entry name" value="WD40"/>
    <property type="match status" value="3"/>
</dbReference>